<keyword evidence="1" id="KW-1133">Transmembrane helix</keyword>
<keyword evidence="1" id="KW-0812">Transmembrane</keyword>
<evidence type="ECO:0000313" key="2">
    <source>
        <dbReference type="EMBL" id="CAB4139150.1"/>
    </source>
</evidence>
<proteinExistence type="predicted"/>
<name>A0A6J5M2F1_9CAUD</name>
<evidence type="ECO:0000256" key="1">
    <source>
        <dbReference type="SAM" id="Phobius"/>
    </source>
</evidence>
<protein>
    <submittedName>
        <fullName evidence="2">Uncharacterized protein</fullName>
    </submittedName>
</protein>
<reference evidence="2" key="1">
    <citation type="submission" date="2020-04" db="EMBL/GenBank/DDBJ databases">
        <authorList>
            <person name="Chiriac C."/>
            <person name="Salcher M."/>
            <person name="Ghai R."/>
            <person name="Kavagutti S V."/>
        </authorList>
    </citation>
    <scope>NUCLEOTIDE SEQUENCE</scope>
</reference>
<sequence length="34" mass="3522">MTMTLIKAYVLDGAVEASVITTSILGVLAWAVLA</sequence>
<gene>
    <name evidence="2" type="ORF">UFOVP345_22</name>
</gene>
<dbReference type="EMBL" id="LR796353">
    <property type="protein sequence ID" value="CAB4139150.1"/>
    <property type="molecule type" value="Genomic_DNA"/>
</dbReference>
<keyword evidence="1" id="KW-0472">Membrane</keyword>
<accession>A0A6J5M2F1</accession>
<organism evidence="2">
    <name type="scientific">uncultured Caudovirales phage</name>
    <dbReference type="NCBI Taxonomy" id="2100421"/>
    <lineage>
        <taxon>Viruses</taxon>
        <taxon>Duplodnaviria</taxon>
        <taxon>Heunggongvirae</taxon>
        <taxon>Uroviricota</taxon>
        <taxon>Caudoviricetes</taxon>
        <taxon>Peduoviridae</taxon>
        <taxon>Maltschvirus</taxon>
        <taxon>Maltschvirus maltsch</taxon>
    </lineage>
</organism>
<feature type="transmembrane region" description="Helical" evidence="1">
    <location>
        <begin position="9"/>
        <end position="33"/>
    </location>
</feature>